<evidence type="ECO:0000256" key="4">
    <source>
        <dbReference type="ARBA" id="ARBA00023159"/>
    </source>
</evidence>
<comment type="similarity">
    <text evidence="2 7">Belongs to the Mediator complex subunit 9 family.</text>
</comment>
<feature type="coiled-coil region" evidence="8">
    <location>
        <begin position="86"/>
        <end position="116"/>
    </location>
</feature>
<evidence type="ECO:0000256" key="6">
    <source>
        <dbReference type="ARBA" id="ARBA00023242"/>
    </source>
</evidence>
<keyword evidence="10" id="KW-1185">Reference proteome</keyword>
<keyword evidence="3 7" id="KW-0805">Transcription regulation</keyword>
<comment type="caution">
    <text evidence="9">The sequence shown here is derived from an EMBL/GenBank/DDBJ whole genome shotgun (WGS) entry which is preliminary data.</text>
</comment>
<evidence type="ECO:0000256" key="5">
    <source>
        <dbReference type="ARBA" id="ARBA00023163"/>
    </source>
</evidence>
<dbReference type="EMBL" id="NMUH01002354">
    <property type="protein sequence ID" value="MQL99455.1"/>
    <property type="molecule type" value="Genomic_DNA"/>
</dbReference>
<dbReference type="GO" id="GO:0016592">
    <property type="term" value="C:mediator complex"/>
    <property type="evidence" value="ECO:0007669"/>
    <property type="project" value="InterPro"/>
</dbReference>
<dbReference type="InterPro" id="IPR038790">
    <property type="entry name" value="Med9_plant"/>
</dbReference>
<dbReference type="PANTHER" id="PTHR37188">
    <property type="entry name" value="MEDIATOR OF RNA POLYMERASE II TRANSCRIPTION SUBUNIT-RELATED"/>
    <property type="match status" value="1"/>
</dbReference>
<dbReference type="Proteomes" id="UP000652761">
    <property type="component" value="Unassembled WGS sequence"/>
</dbReference>
<dbReference type="InterPro" id="IPR011425">
    <property type="entry name" value="Med9"/>
</dbReference>
<dbReference type="GO" id="GO:0006357">
    <property type="term" value="P:regulation of transcription by RNA polymerase II"/>
    <property type="evidence" value="ECO:0007669"/>
    <property type="project" value="InterPro"/>
</dbReference>
<comment type="subunit">
    <text evidence="7">Component of the Mediator complex.</text>
</comment>
<organism evidence="9 10">
    <name type="scientific">Colocasia esculenta</name>
    <name type="common">Wild taro</name>
    <name type="synonym">Arum esculentum</name>
    <dbReference type="NCBI Taxonomy" id="4460"/>
    <lineage>
        <taxon>Eukaryota</taxon>
        <taxon>Viridiplantae</taxon>
        <taxon>Streptophyta</taxon>
        <taxon>Embryophyta</taxon>
        <taxon>Tracheophyta</taxon>
        <taxon>Spermatophyta</taxon>
        <taxon>Magnoliopsida</taxon>
        <taxon>Liliopsida</taxon>
        <taxon>Araceae</taxon>
        <taxon>Aroideae</taxon>
        <taxon>Colocasieae</taxon>
        <taxon>Colocasia</taxon>
    </lineage>
</organism>
<protein>
    <recommendedName>
        <fullName evidence="7">Mediator of RNA polymerase II transcription subunit 9</fullName>
    </recommendedName>
    <alternativeName>
        <fullName evidence="7">Mediator complex subunit 9</fullName>
    </alternativeName>
</protein>
<proteinExistence type="inferred from homology"/>
<evidence type="ECO:0000256" key="8">
    <source>
        <dbReference type="SAM" id="Coils"/>
    </source>
</evidence>
<dbReference type="GO" id="GO:0003712">
    <property type="term" value="F:transcription coregulator activity"/>
    <property type="evidence" value="ECO:0007669"/>
    <property type="project" value="InterPro"/>
</dbReference>
<sequence length="124" mass="14143">MRTLSDRIGQIRFDSQPIRLNDRIRANRWESPIGKPLVESLAGAVESGTRDQHLDSLVNELTNRFNSCQQLLNSISGSINAKAVTVEGQKRKLEESEQLLNQRRELINRYRNSVEELVNPDSGR</sequence>
<dbReference type="PANTHER" id="PTHR37188:SF1">
    <property type="entry name" value="MEDIATOR OF RNA POLYMERASE II TRANSCRIPTION SUBUNIT-RELATED"/>
    <property type="match status" value="1"/>
</dbReference>
<evidence type="ECO:0000256" key="2">
    <source>
        <dbReference type="ARBA" id="ARBA00008089"/>
    </source>
</evidence>
<accession>A0A843VU42</accession>
<evidence type="ECO:0000256" key="1">
    <source>
        <dbReference type="ARBA" id="ARBA00004123"/>
    </source>
</evidence>
<dbReference type="Pfam" id="PF07544">
    <property type="entry name" value="Med9"/>
    <property type="match status" value="1"/>
</dbReference>
<dbReference type="AlphaFoldDB" id="A0A843VU42"/>
<keyword evidence="8" id="KW-0175">Coiled coil</keyword>
<evidence type="ECO:0000313" key="9">
    <source>
        <dbReference type="EMBL" id="MQL99455.1"/>
    </source>
</evidence>
<keyword evidence="5 7" id="KW-0804">Transcription</keyword>
<name>A0A843VU42_COLES</name>
<reference evidence="9" key="1">
    <citation type="submission" date="2017-07" db="EMBL/GenBank/DDBJ databases">
        <title>Taro Niue Genome Assembly and Annotation.</title>
        <authorList>
            <person name="Atibalentja N."/>
            <person name="Keating K."/>
            <person name="Fields C.J."/>
        </authorList>
    </citation>
    <scope>NUCLEOTIDE SEQUENCE</scope>
    <source>
        <strain evidence="9">Niue_2</strain>
        <tissue evidence="9">Leaf</tissue>
    </source>
</reference>
<evidence type="ECO:0000256" key="3">
    <source>
        <dbReference type="ARBA" id="ARBA00023015"/>
    </source>
</evidence>
<dbReference type="Gene3D" id="1.20.58.90">
    <property type="match status" value="1"/>
</dbReference>
<evidence type="ECO:0000313" key="10">
    <source>
        <dbReference type="Proteomes" id="UP000652761"/>
    </source>
</evidence>
<comment type="function">
    <text evidence="7">Component of the Mediator complex, a coactivator involved in the regulated transcription of nearly all RNA polymerase II-dependent genes. Mediator functions as a bridge to convey information from gene-specific regulatory proteins to the basal RNA polymerase II transcription machinery. Mediator is recruited to promoters by direct interactions with regulatory proteins and serves as a scaffold for the assembly of a functional preinitiation complex with RNA polymerase II and the general transcription factors.</text>
</comment>
<evidence type="ECO:0000256" key="7">
    <source>
        <dbReference type="RuleBase" id="RU364145"/>
    </source>
</evidence>
<dbReference type="OrthoDB" id="779656at2759"/>
<gene>
    <name evidence="7" type="primary">MED9</name>
    <name evidence="9" type="ORF">Taro_032178</name>
</gene>
<keyword evidence="6 7" id="KW-0539">Nucleus</keyword>
<keyword evidence="4 7" id="KW-0010">Activator</keyword>
<comment type="subcellular location">
    <subcellularLocation>
        <location evidence="1 7">Nucleus</location>
    </subcellularLocation>
</comment>